<dbReference type="CDD" id="cd00688">
    <property type="entry name" value="ISOPREN_C2_like"/>
    <property type="match status" value="1"/>
</dbReference>
<feature type="compositionally biased region" description="Polar residues" evidence="1">
    <location>
        <begin position="1126"/>
        <end position="1143"/>
    </location>
</feature>
<dbReference type="OrthoDB" id="9758578at2"/>
<feature type="domain" description="VWFA" evidence="3">
    <location>
        <begin position="553"/>
        <end position="727"/>
    </location>
</feature>
<reference evidence="4 5" key="1">
    <citation type="submission" date="2017-02" db="EMBL/GenBank/DDBJ databases">
        <authorList>
            <person name="Peterson S.W."/>
        </authorList>
    </citation>
    <scope>NUCLEOTIDE SEQUENCE [LARGE SCALE GENOMIC DNA]</scope>
    <source>
        <strain evidence="4 5">ATCC 35992</strain>
    </source>
</reference>
<evidence type="ECO:0000313" key="4">
    <source>
        <dbReference type="EMBL" id="SKA69872.1"/>
    </source>
</evidence>
<dbReference type="Gene3D" id="1.50.10.20">
    <property type="match status" value="1"/>
</dbReference>
<keyword evidence="2" id="KW-1133">Transmembrane helix</keyword>
<dbReference type="InterPro" id="IPR044060">
    <property type="entry name" value="Bacterial_rp_domain"/>
</dbReference>
<organism evidence="4 5">
    <name type="scientific">Eubacterium uniforme</name>
    <dbReference type="NCBI Taxonomy" id="39495"/>
    <lineage>
        <taxon>Bacteria</taxon>
        <taxon>Bacillati</taxon>
        <taxon>Bacillota</taxon>
        <taxon>Clostridia</taxon>
        <taxon>Eubacteriales</taxon>
        <taxon>Eubacteriaceae</taxon>
        <taxon>Eubacterium</taxon>
    </lineage>
</organism>
<evidence type="ECO:0000313" key="5">
    <source>
        <dbReference type="Proteomes" id="UP000190814"/>
    </source>
</evidence>
<dbReference type="CDD" id="cd00198">
    <property type="entry name" value="vWFA"/>
    <property type="match status" value="1"/>
</dbReference>
<keyword evidence="2" id="KW-0812">Transmembrane</keyword>
<dbReference type="RefSeq" id="WP_078766779.1">
    <property type="nucleotide sequence ID" value="NZ_FUXZ01000012.1"/>
</dbReference>
<dbReference type="EMBL" id="FUXZ01000012">
    <property type="protein sequence ID" value="SKA69872.1"/>
    <property type="molecule type" value="Genomic_DNA"/>
</dbReference>
<proteinExistence type="predicted"/>
<dbReference type="PROSITE" id="PS50234">
    <property type="entry name" value="VWFA"/>
    <property type="match status" value="1"/>
</dbReference>
<dbReference type="SUPFAM" id="SSF48239">
    <property type="entry name" value="Terpenoid cyclases/Protein prenyltransferases"/>
    <property type="match status" value="1"/>
</dbReference>
<dbReference type="STRING" id="39495.SAMN02745111_01938"/>
<dbReference type="GO" id="GO:0016740">
    <property type="term" value="F:transferase activity"/>
    <property type="evidence" value="ECO:0007669"/>
    <property type="project" value="UniProtKB-KW"/>
</dbReference>
<dbReference type="Gene3D" id="3.40.50.410">
    <property type="entry name" value="von Willebrand factor, type A domain"/>
    <property type="match status" value="1"/>
</dbReference>
<dbReference type="InterPro" id="IPR008930">
    <property type="entry name" value="Terpenoid_cyclase/PrenylTrfase"/>
</dbReference>
<dbReference type="Proteomes" id="UP000190814">
    <property type="component" value="Unassembled WGS sequence"/>
</dbReference>
<keyword evidence="2" id="KW-0472">Membrane</keyword>
<dbReference type="InterPro" id="IPR008912">
    <property type="entry name" value="Uncharacterised_CoxE"/>
</dbReference>
<accession>A0A1T4VXY8</accession>
<feature type="transmembrane region" description="Helical" evidence="2">
    <location>
        <begin position="1152"/>
        <end position="1171"/>
    </location>
</feature>
<dbReference type="InterPro" id="IPR036465">
    <property type="entry name" value="vWFA_dom_sf"/>
</dbReference>
<keyword evidence="4" id="KW-0808">Transferase</keyword>
<evidence type="ECO:0000256" key="1">
    <source>
        <dbReference type="SAM" id="MobiDB-lite"/>
    </source>
</evidence>
<keyword evidence="5" id="KW-1185">Reference proteome</keyword>
<dbReference type="AlphaFoldDB" id="A0A1T4VXY8"/>
<gene>
    <name evidence="4" type="ORF">SAMN02745111_01938</name>
</gene>
<dbReference type="Pfam" id="PF18998">
    <property type="entry name" value="Flg_new_2"/>
    <property type="match status" value="1"/>
</dbReference>
<evidence type="ECO:0000256" key="2">
    <source>
        <dbReference type="SAM" id="Phobius"/>
    </source>
</evidence>
<sequence length="1182" mass="134417">MSKLTLRFIAITIAVVMCIEVALLRIENKVYSYEIISSTEIKNSLDKANKWIRDNQDKDGSFKIGMEIYDEEIASYYLSSVKESKEIVDKSLNYLNTIEARNNDDLFRMNLAKYMNNKSAANIDFEKLQNYDGGFSIFDGYESDTLDTILALENLYLSDDYALQTIEKVLMYIKKKQNANGSFSYNNEEESIFLTAYVYRVLKDNLELSDGNAYKGIVDKAYDYLLKKENTKNAWGLDKASIKNTLICTSALLGNDDNTKSRIKEINDKLSSDGSLYEDVELTAMYISIASDYLQMINEKDVDSYIKNIVLATEDGKVKAYTDILFKPVIVGFKDGMSVSGVLYDEDGNSEVLEYNENTFVYNTKNHLGKCHILVTLIDENGEVISSKIKNFNIEEYFEISSLNIEVTPKAYKIGSNRKIEITPKAFVLTNTDRKTSASISVEDKDGNIIYMDEKELVCGKDDRCALYGTSAFVPEIEEKGLLKVRVVIHEGNKNLISKITYVKLFETEDENRIDIDYKTSEDFIEKDTKSVDVDFNLSGKGLSETIKRRPMDIIIILDDSGSMSGKDWNESINGAINIISKMQPQDRAAFRFITKSKMEHQFSSDKEELLKWIESKRNFFMWGGTPIYRNINYCINDFEDEERDKVIYLFSDGVREGDEKVLNEDGLKEKEITIYTVLLESNISDRNLPKAIEDMTYLAESTGGRFIGVENREDITKCVDDLVGDIFKMAGREVAVSMTLGRNVPYEHITFESEPDEVIENEDGTKTVKFLKDYISVGEEFGIKVSFDELDEAEKGDSIKLIENIKLEYSNENDESVERTLDDIELECVKRTRKISSEESDGSVQDEEINTLTDDEKNLLSHNKKIGEEEESLKLAGSVDFINDEHFVDENIVAKVKMNLEGNKVVQNIDSSIVLVNVNDENIKVETEKNISIDRKKTTVSDVEVKTDKLSEGEYIAVLVAKIDGIYQTLDVTTINLDEKRYNLYIEAKTGGKVSGKNGLYKSGELIKLKAEANDDYVFDKWVCAEDVLDNNQINKSEIEIVMPKSDVTIKAYFAKKTNVDQITKMKNKNSNGLDNDNSNNGRNSDKDKTSKPSKNKKSEKKDVVKGKRRSNNKKIDDAKKNETENINESKYQNDTNESTPKTGDYMNKDLIRVLLLIQSMSLIIVCVLLKKKEKDCANDK</sequence>
<dbReference type="SMART" id="SM00327">
    <property type="entry name" value="VWA"/>
    <property type="match status" value="1"/>
</dbReference>
<dbReference type="Pfam" id="PF05762">
    <property type="entry name" value="VWA_CoxE"/>
    <property type="match status" value="1"/>
</dbReference>
<protein>
    <submittedName>
        <fullName evidence="4">Prenyltransferase and squalene oxidase repeat-containing protein</fullName>
    </submittedName>
</protein>
<feature type="compositionally biased region" description="Low complexity" evidence="1">
    <location>
        <begin position="1070"/>
        <end position="1084"/>
    </location>
</feature>
<evidence type="ECO:0000259" key="3">
    <source>
        <dbReference type="PROSITE" id="PS50234"/>
    </source>
</evidence>
<dbReference type="SUPFAM" id="SSF53300">
    <property type="entry name" value="vWA-like"/>
    <property type="match status" value="1"/>
</dbReference>
<feature type="region of interest" description="Disordered" evidence="1">
    <location>
        <begin position="1065"/>
        <end position="1146"/>
    </location>
</feature>
<name>A0A1T4VXY8_9FIRM</name>
<dbReference type="InterPro" id="IPR002035">
    <property type="entry name" value="VWF_A"/>
</dbReference>
<feature type="compositionally biased region" description="Basic and acidic residues" evidence="1">
    <location>
        <begin position="1115"/>
        <end position="1125"/>
    </location>
</feature>